<dbReference type="AlphaFoldDB" id="A0A9P0L9Z8"/>
<protein>
    <submittedName>
        <fullName evidence="1">Uncharacterized protein</fullName>
    </submittedName>
</protein>
<gene>
    <name evidence="1" type="ORF">ACAOBT_LOCUS19690</name>
</gene>
<dbReference type="EMBL" id="CAKOFQ010007089">
    <property type="protein sequence ID" value="CAH1990481.1"/>
    <property type="molecule type" value="Genomic_DNA"/>
</dbReference>
<dbReference type="OrthoDB" id="1101576at2759"/>
<reference evidence="1" key="1">
    <citation type="submission" date="2022-03" db="EMBL/GenBank/DDBJ databases">
        <authorList>
            <person name="Sayadi A."/>
        </authorList>
    </citation>
    <scope>NUCLEOTIDE SEQUENCE</scope>
</reference>
<dbReference type="Proteomes" id="UP001152888">
    <property type="component" value="Unassembled WGS sequence"/>
</dbReference>
<name>A0A9P0L9Z8_ACAOB</name>
<organism evidence="1 2">
    <name type="scientific">Acanthoscelides obtectus</name>
    <name type="common">Bean weevil</name>
    <name type="synonym">Bruchus obtectus</name>
    <dbReference type="NCBI Taxonomy" id="200917"/>
    <lineage>
        <taxon>Eukaryota</taxon>
        <taxon>Metazoa</taxon>
        <taxon>Ecdysozoa</taxon>
        <taxon>Arthropoda</taxon>
        <taxon>Hexapoda</taxon>
        <taxon>Insecta</taxon>
        <taxon>Pterygota</taxon>
        <taxon>Neoptera</taxon>
        <taxon>Endopterygota</taxon>
        <taxon>Coleoptera</taxon>
        <taxon>Polyphaga</taxon>
        <taxon>Cucujiformia</taxon>
        <taxon>Chrysomeloidea</taxon>
        <taxon>Chrysomelidae</taxon>
        <taxon>Bruchinae</taxon>
        <taxon>Bruchini</taxon>
        <taxon>Acanthoscelides</taxon>
    </lineage>
</organism>
<proteinExistence type="predicted"/>
<keyword evidence="2" id="KW-1185">Reference proteome</keyword>
<evidence type="ECO:0000313" key="1">
    <source>
        <dbReference type="EMBL" id="CAH1990481.1"/>
    </source>
</evidence>
<accession>A0A9P0L9Z8</accession>
<sequence length="109" mass="12925">MLKKFNFWNQCLQKNEDDYFGSLGRFLSENKIQLNENIKTDINDHLKQLQVRFKELFPNRPESDNWICNPFGGNISSNTSLYLLEKEKLIVLSSDNSLRARPIYFFEKS</sequence>
<evidence type="ECO:0000313" key="2">
    <source>
        <dbReference type="Proteomes" id="UP001152888"/>
    </source>
</evidence>
<comment type="caution">
    <text evidence="1">The sequence shown here is derived from an EMBL/GenBank/DDBJ whole genome shotgun (WGS) entry which is preliminary data.</text>
</comment>